<reference evidence="2 3" key="1">
    <citation type="journal article" date="2024" name="Commun. Biol.">
        <title>Comparative genomic analysis of thermophilic fungi reveals convergent evolutionary adaptations and gene losses.</title>
        <authorList>
            <person name="Steindorff A.S."/>
            <person name="Aguilar-Pontes M.V."/>
            <person name="Robinson A.J."/>
            <person name="Andreopoulos B."/>
            <person name="LaButti K."/>
            <person name="Kuo A."/>
            <person name="Mondo S."/>
            <person name="Riley R."/>
            <person name="Otillar R."/>
            <person name="Haridas S."/>
            <person name="Lipzen A."/>
            <person name="Grimwood J."/>
            <person name="Schmutz J."/>
            <person name="Clum A."/>
            <person name="Reid I.D."/>
            <person name="Moisan M.C."/>
            <person name="Butler G."/>
            <person name="Nguyen T.T.M."/>
            <person name="Dewar K."/>
            <person name="Conant G."/>
            <person name="Drula E."/>
            <person name="Henrissat B."/>
            <person name="Hansel C."/>
            <person name="Singer S."/>
            <person name="Hutchinson M.I."/>
            <person name="de Vries R.P."/>
            <person name="Natvig D.O."/>
            <person name="Powell A.J."/>
            <person name="Tsang A."/>
            <person name="Grigoriev I.V."/>
        </authorList>
    </citation>
    <scope>NUCLEOTIDE SEQUENCE [LARGE SCALE GENOMIC DNA]</scope>
    <source>
        <strain evidence="2 3">CBS 494.80</strain>
    </source>
</reference>
<organism evidence="2 3">
    <name type="scientific">Oculimacula yallundae</name>
    <dbReference type="NCBI Taxonomy" id="86028"/>
    <lineage>
        <taxon>Eukaryota</taxon>
        <taxon>Fungi</taxon>
        <taxon>Dikarya</taxon>
        <taxon>Ascomycota</taxon>
        <taxon>Pezizomycotina</taxon>
        <taxon>Leotiomycetes</taxon>
        <taxon>Helotiales</taxon>
        <taxon>Ploettnerulaceae</taxon>
        <taxon>Oculimacula</taxon>
    </lineage>
</organism>
<comment type="caution">
    <text evidence="2">The sequence shown here is derived from an EMBL/GenBank/DDBJ whole genome shotgun (WGS) entry which is preliminary data.</text>
</comment>
<evidence type="ECO:0000256" key="1">
    <source>
        <dbReference type="SAM" id="MobiDB-lite"/>
    </source>
</evidence>
<evidence type="ECO:0000313" key="3">
    <source>
        <dbReference type="Proteomes" id="UP001595075"/>
    </source>
</evidence>
<evidence type="ECO:0000313" key="2">
    <source>
        <dbReference type="EMBL" id="KAL2075351.1"/>
    </source>
</evidence>
<accession>A0ABR4D0N9</accession>
<name>A0ABR4D0N9_9HELO</name>
<protein>
    <submittedName>
        <fullName evidence="2">Uncharacterized protein</fullName>
    </submittedName>
</protein>
<dbReference type="Proteomes" id="UP001595075">
    <property type="component" value="Unassembled WGS sequence"/>
</dbReference>
<dbReference type="EMBL" id="JAZHXI010000001">
    <property type="protein sequence ID" value="KAL2075351.1"/>
    <property type="molecule type" value="Genomic_DNA"/>
</dbReference>
<feature type="region of interest" description="Disordered" evidence="1">
    <location>
        <begin position="1"/>
        <end position="27"/>
    </location>
</feature>
<sequence>MYHDSITRRRRVSVAPPESDSFRFTPDRGENRIRFKHSIPTVESPASSLRSIPSLALLPHPVATLVFGDLTCLQLAQKRGA</sequence>
<proteinExistence type="predicted"/>
<keyword evidence="3" id="KW-1185">Reference proteome</keyword>
<feature type="non-terminal residue" evidence="2">
    <location>
        <position position="81"/>
    </location>
</feature>
<gene>
    <name evidence="2" type="ORF">VTL71DRAFT_294</name>
</gene>